<dbReference type="OrthoDB" id="8526168at2"/>
<organism evidence="2 3">
    <name type="scientific">Limimonas halophila</name>
    <dbReference type="NCBI Taxonomy" id="1082479"/>
    <lineage>
        <taxon>Bacteria</taxon>
        <taxon>Pseudomonadati</taxon>
        <taxon>Pseudomonadota</taxon>
        <taxon>Alphaproteobacteria</taxon>
        <taxon>Rhodospirillales</taxon>
        <taxon>Rhodovibrionaceae</taxon>
        <taxon>Limimonas</taxon>
    </lineage>
</organism>
<evidence type="ECO:0000256" key="1">
    <source>
        <dbReference type="SAM" id="MobiDB-lite"/>
    </source>
</evidence>
<sequence>MAAVPSLVQLRRWIGSFARGSAGRRVVGIVGNDGAVFVRFARGRLANRIYVPAADAQGVQELHAFLHEDPKAPVSILLDVLEQHYREAQLPRLNPLDRRKILARKLRQTFEAGTITSHVRLARPALSNEGGGRGQETHMLVGLPDTEELRTWTDAVAGARNPVAGLSLLPMEAHRLVRAVMTTSAAQAVWEVLVLRHRASGYRQLVFYNGELVFTRLTPNQEADADVADEVDTIEGEFRSTMSYLRRLSFTDADRLELVVVVPEEVGEQLNARRMRIREVRTLSPAQFADALGLDGRQYAEDAFTDSLVADWFARQRWPELHLEPPPLRRARLISMAPKPIAAATAAALIAGLVYDGMLVLDLRHRTGALADARAENQRRTATLQDLDRKLAERDVRLPRFIATVRGRAALARTTPMYADQLRGLAQALPTGMIVTDLQFQVAAEANEPLVERAAATVGRNPTRPPRGELAVNEAGQGALTATVRLRQPPADRRAIMRRYRELTRRLTQRLPGYAVALREPPFETDESGQLAGSAGLTSTNGAGAPTDVTGTYVVTGPDQ</sequence>
<dbReference type="EMBL" id="FNCE01000002">
    <property type="protein sequence ID" value="SDF75208.1"/>
    <property type="molecule type" value="Genomic_DNA"/>
</dbReference>
<dbReference type="AlphaFoldDB" id="A0A1G7NMC1"/>
<accession>A0A1G7NMC1</accession>
<dbReference type="STRING" id="1082479.SAMN05216241_102226"/>
<keyword evidence="3" id="KW-1185">Reference proteome</keyword>
<gene>
    <name evidence="2" type="ORF">SAMN05216241_102226</name>
</gene>
<reference evidence="2 3" key="1">
    <citation type="submission" date="2016-10" db="EMBL/GenBank/DDBJ databases">
        <authorList>
            <person name="de Groot N.N."/>
        </authorList>
    </citation>
    <scope>NUCLEOTIDE SEQUENCE [LARGE SCALE GENOMIC DNA]</scope>
    <source>
        <strain evidence="2 3">DSM 25584</strain>
    </source>
</reference>
<feature type="region of interest" description="Disordered" evidence="1">
    <location>
        <begin position="522"/>
        <end position="560"/>
    </location>
</feature>
<dbReference type="RefSeq" id="WP_090018859.1">
    <property type="nucleotide sequence ID" value="NZ_FNCE01000002.1"/>
</dbReference>
<name>A0A1G7NMC1_9PROT</name>
<dbReference type="Proteomes" id="UP000199415">
    <property type="component" value="Unassembled WGS sequence"/>
</dbReference>
<protein>
    <submittedName>
        <fullName evidence="2">Uncharacterized protein</fullName>
    </submittedName>
</protein>
<evidence type="ECO:0000313" key="3">
    <source>
        <dbReference type="Proteomes" id="UP000199415"/>
    </source>
</evidence>
<evidence type="ECO:0000313" key="2">
    <source>
        <dbReference type="EMBL" id="SDF75208.1"/>
    </source>
</evidence>
<proteinExistence type="predicted"/>